<keyword evidence="1" id="KW-0472">Membrane</keyword>
<organism evidence="2 3">
    <name type="scientific">Ureaplasma zalophigenitalium</name>
    <dbReference type="NCBI Taxonomy" id="907723"/>
    <lineage>
        <taxon>Bacteria</taxon>
        <taxon>Bacillati</taxon>
        <taxon>Mycoplasmatota</taxon>
        <taxon>Mycoplasmoidales</taxon>
        <taxon>Mycoplasmoidaceae</taxon>
        <taxon>Ureaplasma</taxon>
    </lineage>
</organism>
<gene>
    <name evidence="2" type="ORF">OF365_02870</name>
</gene>
<feature type="transmembrane region" description="Helical" evidence="1">
    <location>
        <begin position="70"/>
        <end position="92"/>
    </location>
</feature>
<feature type="transmembrane region" description="Helical" evidence="1">
    <location>
        <begin position="26"/>
        <end position="50"/>
    </location>
</feature>
<evidence type="ECO:0000256" key="1">
    <source>
        <dbReference type="SAM" id="Phobius"/>
    </source>
</evidence>
<proteinExistence type="predicted"/>
<dbReference type="RefSeq" id="WP_263818111.1">
    <property type="nucleotide sequence ID" value="NZ_JAOXHJ010000007.1"/>
</dbReference>
<dbReference type="EMBL" id="JAOXHJ010000007">
    <property type="protein sequence ID" value="MCV3754307.1"/>
    <property type="molecule type" value="Genomic_DNA"/>
</dbReference>
<comment type="caution">
    <text evidence="2">The sequence shown here is derived from an EMBL/GenBank/DDBJ whole genome shotgun (WGS) entry which is preliminary data.</text>
</comment>
<keyword evidence="1" id="KW-0812">Transmembrane</keyword>
<sequence>MSSEDFLIFEKFKVYLTNRIFYKNKFLVILLLVLMGLFLIIGIWFLILILNHAYNSIYSAKKSLFNYPAYITGCCIMLIAFLICLVPLIMIARANTLINFILNKVVKNYLRRQKPVKNQKYFVFFFQRFLKYYRSHQKYDATYFYNLMLKEAHGSN</sequence>
<dbReference type="Proteomes" id="UP001207252">
    <property type="component" value="Unassembled WGS sequence"/>
</dbReference>
<accession>A0ABT3BPW2</accession>
<protein>
    <submittedName>
        <fullName evidence="2">Uncharacterized protein</fullName>
    </submittedName>
</protein>
<reference evidence="2 3" key="1">
    <citation type="journal article" date="2020" name="Int. J. Syst. Evol. Microbiol.">
        <title>Ureaplasma miroungigenitalium sp. nov. isolated from northern elephant seals (Mirounga angustirostris) and Ureaplasma zalophigenitalium sp. nov. isolated from California sea lions (Zalophus californianus).</title>
        <authorList>
            <person name="Volokhov D.V."/>
            <person name="Gulland F.M."/>
            <person name="Gao Y."/>
            <person name="Chizhikov V.E."/>
        </authorList>
    </citation>
    <scope>NUCLEOTIDE SEQUENCE [LARGE SCALE GENOMIC DNA]</scope>
    <source>
        <strain evidence="2 3">CSL7644-GEN</strain>
    </source>
</reference>
<name>A0ABT3BPW2_9BACT</name>
<keyword evidence="3" id="KW-1185">Reference proteome</keyword>
<keyword evidence="1" id="KW-1133">Transmembrane helix</keyword>
<evidence type="ECO:0000313" key="3">
    <source>
        <dbReference type="Proteomes" id="UP001207252"/>
    </source>
</evidence>
<evidence type="ECO:0000313" key="2">
    <source>
        <dbReference type="EMBL" id="MCV3754307.1"/>
    </source>
</evidence>